<dbReference type="SMART" id="SM01265">
    <property type="entry name" value="Mab-21"/>
    <property type="match status" value="1"/>
</dbReference>
<dbReference type="PANTHER" id="PTHR10656">
    <property type="entry name" value="CELL FATE DETERMINING PROTEIN MAB21-RELATED"/>
    <property type="match status" value="1"/>
</dbReference>
<dbReference type="PANTHER" id="PTHR10656:SF30">
    <property type="entry name" value="PROTEIN MAB-21-LIKE 3"/>
    <property type="match status" value="1"/>
</dbReference>
<dbReference type="InterPro" id="IPR024810">
    <property type="entry name" value="MAB21L/cGLR"/>
</dbReference>
<evidence type="ECO:0000313" key="5">
    <source>
        <dbReference type="Proteomes" id="UP001208570"/>
    </source>
</evidence>
<evidence type="ECO:0000259" key="3">
    <source>
        <dbReference type="Pfam" id="PF20266"/>
    </source>
</evidence>
<accession>A0AAD9J7E1</accession>
<comment type="caution">
    <text evidence="4">The sequence shown here is derived from an EMBL/GenBank/DDBJ whole genome shotgun (WGS) entry which is preliminary data.</text>
</comment>
<feature type="domain" description="Mab-21-like HhH/H2TH-like" evidence="3">
    <location>
        <begin position="304"/>
        <end position="401"/>
    </location>
</feature>
<dbReference type="Gene3D" id="1.10.1410.40">
    <property type="match status" value="1"/>
</dbReference>
<dbReference type="Pfam" id="PF20266">
    <property type="entry name" value="Mab-21_C"/>
    <property type="match status" value="1"/>
</dbReference>
<dbReference type="Gene3D" id="3.30.460.90">
    <property type="match status" value="1"/>
</dbReference>
<organism evidence="4 5">
    <name type="scientific">Paralvinella palmiformis</name>
    <dbReference type="NCBI Taxonomy" id="53620"/>
    <lineage>
        <taxon>Eukaryota</taxon>
        <taxon>Metazoa</taxon>
        <taxon>Spiralia</taxon>
        <taxon>Lophotrochozoa</taxon>
        <taxon>Annelida</taxon>
        <taxon>Polychaeta</taxon>
        <taxon>Sedentaria</taxon>
        <taxon>Canalipalpata</taxon>
        <taxon>Terebellida</taxon>
        <taxon>Terebelliformia</taxon>
        <taxon>Alvinellidae</taxon>
        <taxon>Paralvinella</taxon>
    </lineage>
</organism>
<dbReference type="Proteomes" id="UP001208570">
    <property type="component" value="Unassembled WGS sequence"/>
</dbReference>
<dbReference type="AlphaFoldDB" id="A0AAD9J7E1"/>
<keyword evidence="5" id="KW-1185">Reference proteome</keyword>
<gene>
    <name evidence="4" type="ORF">LSH36_521g01098</name>
</gene>
<evidence type="ECO:0000313" key="4">
    <source>
        <dbReference type="EMBL" id="KAK2148017.1"/>
    </source>
</evidence>
<protein>
    <submittedName>
        <fullName evidence="4">Uncharacterized protein</fullName>
    </submittedName>
</protein>
<dbReference type="InterPro" id="IPR046906">
    <property type="entry name" value="Mab-21_HhH/H2TH-like"/>
</dbReference>
<comment type="similarity">
    <text evidence="1">Belongs to the mab-21 family.</text>
</comment>
<dbReference type="EMBL" id="JAODUP010000521">
    <property type="protein sequence ID" value="KAK2148017.1"/>
    <property type="molecule type" value="Genomic_DNA"/>
</dbReference>
<dbReference type="InterPro" id="IPR046903">
    <property type="entry name" value="Mab-21-like_nuc_Trfase"/>
</dbReference>
<name>A0AAD9J7E1_9ANNE</name>
<dbReference type="Pfam" id="PF03281">
    <property type="entry name" value="Mab-21"/>
    <property type="match status" value="1"/>
</dbReference>
<evidence type="ECO:0000259" key="2">
    <source>
        <dbReference type="Pfam" id="PF03281"/>
    </source>
</evidence>
<feature type="domain" description="Mab-21-like nucleotidyltransferase" evidence="2">
    <location>
        <begin position="83"/>
        <end position="295"/>
    </location>
</feature>
<sequence length="414" mass="48678">MALISNFAYFDLHRERMACDVHRELQKDMDALLNSYFHENVQLSQNDAEKRRDIAFPNVEKILAYINDRDPRFGKVPSRVGSYWQGLKVKKADEFDYSVILEGLDNFHWINSGPRYYNFNKPIDPDHQTIPQDLDVVMTSVPLPSPPKGYHYVSDSPNSLSSIKGWTDISDLTRRSGPNKVDFIPFLVRRRLKQLLTEAKRDLNLRGEIRQSRKVNGPALTMYFKVNDREIGIDFAPVIRAHLPFPSWINWPRAGVRWPSQEKIREIKQFGINLVAKKDFYWMLSFAELEKMLVDKVDADGGKRKEIHRIMKKLNGDFWCNTTKPVISSYILKNIWFWEMESLPSAVDWANDKIWIRLKSMTERLLQCINERDLKQYFYPDFNLLKSKDIKELDIAAIKIQQFLNDPLKFIDLQ</sequence>
<proteinExistence type="inferred from homology"/>
<evidence type="ECO:0000256" key="1">
    <source>
        <dbReference type="ARBA" id="ARBA00008307"/>
    </source>
</evidence>
<reference evidence="4" key="1">
    <citation type="journal article" date="2023" name="Mol. Biol. Evol.">
        <title>Third-Generation Sequencing Reveals the Adaptive Role of the Epigenome in Three Deep-Sea Polychaetes.</title>
        <authorList>
            <person name="Perez M."/>
            <person name="Aroh O."/>
            <person name="Sun Y."/>
            <person name="Lan Y."/>
            <person name="Juniper S.K."/>
            <person name="Young C.R."/>
            <person name="Angers B."/>
            <person name="Qian P.Y."/>
        </authorList>
    </citation>
    <scope>NUCLEOTIDE SEQUENCE</scope>
    <source>
        <strain evidence="4">P08H-3</strain>
    </source>
</reference>